<accession>A0A424W337</accession>
<name>A0A424W337_ALCXX</name>
<dbReference type="Gene3D" id="3.10.490.10">
    <property type="entry name" value="Gamma-glutamyl cyclotransferase-like"/>
    <property type="match status" value="1"/>
</dbReference>
<evidence type="ECO:0000313" key="3">
    <source>
        <dbReference type="Proteomes" id="UP000285324"/>
    </source>
</evidence>
<dbReference type="AlphaFoldDB" id="A0A424W337"/>
<organism evidence="2 3">
    <name type="scientific">Alcaligenes xylosoxydans xylosoxydans</name>
    <name type="common">Achromobacter xylosoxidans</name>
    <dbReference type="NCBI Taxonomy" id="85698"/>
    <lineage>
        <taxon>Bacteria</taxon>
        <taxon>Pseudomonadati</taxon>
        <taxon>Pseudomonadota</taxon>
        <taxon>Betaproteobacteria</taxon>
        <taxon>Burkholderiales</taxon>
        <taxon>Alcaligenaceae</taxon>
        <taxon>Achromobacter</taxon>
    </lineage>
</organism>
<feature type="domain" description="Allophanate hydrolase C-terminal" evidence="1">
    <location>
        <begin position="17"/>
        <end position="139"/>
    </location>
</feature>
<dbReference type="GO" id="GO:0016787">
    <property type="term" value="F:hydrolase activity"/>
    <property type="evidence" value="ECO:0007669"/>
    <property type="project" value="UniProtKB-KW"/>
</dbReference>
<evidence type="ECO:0000313" key="2">
    <source>
        <dbReference type="EMBL" id="RPJ87674.1"/>
    </source>
</evidence>
<gene>
    <name evidence="2" type="ORF">DY367_31755</name>
</gene>
<dbReference type="Proteomes" id="UP000285324">
    <property type="component" value="Unassembled WGS sequence"/>
</dbReference>
<comment type="caution">
    <text evidence="2">The sequence shown here is derived from an EMBL/GenBank/DDBJ whole genome shotgun (WGS) entry which is preliminary data.</text>
</comment>
<feature type="non-terminal residue" evidence="2">
    <location>
        <position position="1"/>
    </location>
</feature>
<dbReference type="InterPro" id="IPR053844">
    <property type="entry name" value="AH_C"/>
</dbReference>
<reference evidence="2 3" key="1">
    <citation type="submission" date="2018-08" db="EMBL/GenBank/DDBJ databases">
        <title>Achromobacter xylosoxidans Genome sequencing and assembly.</title>
        <authorList>
            <person name="Wang R."/>
            <person name="Rensing C."/>
            <person name="Li Y."/>
        </authorList>
    </citation>
    <scope>NUCLEOTIDE SEQUENCE [LARGE SCALE GENOMIC DNA]</scope>
    <source>
        <strain evidence="2 3">GD003A</strain>
    </source>
</reference>
<proteinExistence type="predicted"/>
<dbReference type="EMBL" id="QVXO01000124">
    <property type="protein sequence ID" value="RPJ87674.1"/>
    <property type="molecule type" value="Genomic_DNA"/>
</dbReference>
<sequence length="142" mass="14923">APLPAAGHAAPPARDTVRVSVVGAHLRGMPLNHQLTSRRAVFVEAARTSDDYRLYALANTTPPKPGLVKSASGAPIEVELWDVPLAAFGAFVAEIPAPLGIGTLELADGRQVKGFICEPRGLEGARDITEFGGWRAYLASLA</sequence>
<keyword evidence="2" id="KW-0378">Hydrolase</keyword>
<protein>
    <submittedName>
        <fullName evidence="2">Allophanate hydrolase</fullName>
    </submittedName>
</protein>
<evidence type="ECO:0000259" key="1">
    <source>
        <dbReference type="Pfam" id="PF21986"/>
    </source>
</evidence>
<dbReference type="Pfam" id="PF21986">
    <property type="entry name" value="AH_C"/>
    <property type="match status" value="1"/>
</dbReference>
<dbReference type="RefSeq" id="WP_430795154.1">
    <property type="nucleotide sequence ID" value="NZ_QVXO01000124.1"/>
</dbReference>